<evidence type="ECO:0000313" key="4">
    <source>
        <dbReference type="Proteomes" id="UP000664203"/>
    </source>
</evidence>
<dbReference type="OrthoDB" id="671439at2759"/>
<dbReference type="InterPro" id="IPR023213">
    <property type="entry name" value="CAT-like_dom_sf"/>
</dbReference>
<protein>
    <recommendedName>
        <fullName evidence="2">Trichothecene 3-O-acetyltransferase-like N-terminal domain-containing protein</fullName>
    </recommendedName>
</protein>
<dbReference type="Proteomes" id="UP000664203">
    <property type="component" value="Unassembled WGS sequence"/>
</dbReference>
<dbReference type="EMBL" id="CAJPDR010000066">
    <property type="protein sequence ID" value="CAF9913843.1"/>
    <property type="molecule type" value="Genomic_DNA"/>
</dbReference>
<sequence length="524" mass="58974">MDAPLREPVLLTPLDNFVPQVGQYTRKILFFSNPGNDRDAIARHMRNAFARMMDAIPWIAGTVTDIKHEHQHGRLAIAAPWKTLDDLLTVNHLNYLNYAELKAQHFPIQSLLEEELWPQSQRTARPTLQAQINFIQSGIILAARAAHSVTDGTGLLTILNVWAAYCRGEDGSLLLGPDSLDRGRLMSGPAAKLGDSTLYTELPPSRKQAPGKGLTHTLSKSCEWVSTRMRTGLVRILRTFSDLITYRSIRMALRARKAIDEGPRQTEVFFFSAARLRELKEAVTSSGNADEKRASKAWISTHDAVISLLWCCITQSWNDGSYFDRDSNPDPLRRLLWQIALRTTRPISVLRFYVDCRRFVKDPPLRSYLGNIVLPIALGGAFGDVGSTLDAVARYAYAIRRKFHEVDESLLMHSVGAFAAVPDITRIRLSRGAFPESRISVNSLAAMNHYGTDWGREVGGRPERVRVAPFSVYPLCLVLPKIDAKDGWREEECGLEVVVSLQRAHMGKLRRDPLFQSWAEWRCS</sequence>
<dbReference type="Gene3D" id="3.30.559.10">
    <property type="entry name" value="Chloramphenicol acetyltransferase-like domain"/>
    <property type="match status" value="2"/>
</dbReference>
<dbReference type="PANTHER" id="PTHR31642:SF270">
    <property type="entry name" value="O-ACYLTRANSFERASE AUSQ"/>
    <property type="match status" value="1"/>
</dbReference>
<dbReference type="InterPro" id="IPR050317">
    <property type="entry name" value="Plant_Fungal_Acyltransferase"/>
</dbReference>
<gene>
    <name evidence="3" type="ORF">ALECFALPRED_009119</name>
</gene>
<evidence type="ECO:0000256" key="1">
    <source>
        <dbReference type="ARBA" id="ARBA00022679"/>
    </source>
</evidence>
<name>A0A8H3F141_9LECA</name>
<evidence type="ECO:0000313" key="3">
    <source>
        <dbReference type="EMBL" id="CAF9913843.1"/>
    </source>
</evidence>
<accession>A0A8H3F141</accession>
<evidence type="ECO:0000259" key="2">
    <source>
        <dbReference type="Pfam" id="PF22664"/>
    </source>
</evidence>
<dbReference type="AlphaFoldDB" id="A0A8H3F141"/>
<dbReference type="Pfam" id="PF02458">
    <property type="entry name" value="Transferase"/>
    <property type="match status" value="1"/>
</dbReference>
<organism evidence="3 4">
    <name type="scientific">Alectoria fallacina</name>
    <dbReference type="NCBI Taxonomy" id="1903189"/>
    <lineage>
        <taxon>Eukaryota</taxon>
        <taxon>Fungi</taxon>
        <taxon>Dikarya</taxon>
        <taxon>Ascomycota</taxon>
        <taxon>Pezizomycotina</taxon>
        <taxon>Lecanoromycetes</taxon>
        <taxon>OSLEUM clade</taxon>
        <taxon>Lecanoromycetidae</taxon>
        <taxon>Lecanorales</taxon>
        <taxon>Lecanorineae</taxon>
        <taxon>Parmeliaceae</taxon>
        <taxon>Alectoria</taxon>
    </lineage>
</organism>
<comment type="caution">
    <text evidence="3">The sequence shown here is derived from an EMBL/GenBank/DDBJ whole genome shotgun (WGS) entry which is preliminary data.</text>
</comment>
<dbReference type="PANTHER" id="PTHR31642">
    <property type="entry name" value="TRICHOTHECENE 3-O-ACETYLTRANSFERASE"/>
    <property type="match status" value="1"/>
</dbReference>
<dbReference type="Pfam" id="PF22664">
    <property type="entry name" value="TRI-like_N"/>
    <property type="match status" value="1"/>
</dbReference>
<proteinExistence type="predicted"/>
<keyword evidence="4" id="KW-1185">Reference proteome</keyword>
<keyword evidence="1" id="KW-0808">Transferase</keyword>
<dbReference type="InterPro" id="IPR054710">
    <property type="entry name" value="Tri101-like_N"/>
</dbReference>
<dbReference type="GO" id="GO:0016747">
    <property type="term" value="F:acyltransferase activity, transferring groups other than amino-acyl groups"/>
    <property type="evidence" value="ECO:0007669"/>
    <property type="project" value="TreeGrafter"/>
</dbReference>
<reference evidence="3" key="1">
    <citation type="submission" date="2021-03" db="EMBL/GenBank/DDBJ databases">
        <authorList>
            <person name="Tagirdzhanova G."/>
        </authorList>
    </citation>
    <scope>NUCLEOTIDE SEQUENCE</scope>
</reference>
<feature type="domain" description="Trichothecene 3-O-acetyltransferase-like N-terminal" evidence="2">
    <location>
        <begin position="24"/>
        <end position="166"/>
    </location>
</feature>